<evidence type="ECO:0000256" key="12">
    <source>
        <dbReference type="PIRNR" id="PIRNR003097"/>
    </source>
</evidence>
<evidence type="ECO:0000256" key="2">
    <source>
        <dbReference type="ARBA" id="ARBA00004651"/>
    </source>
</evidence>
<keyword evidence="10 12" id="KW-0472">Membrane</keyword>
<evidence type="ECO:0000256" key="9">
    <source>
        <dbReference type="ARBA" id="ARBA00022989"/>
    </source>
</evidence>
<dbReference type="Pfam" id="PF18075">
    <property type="entry name" value="FtsX_ECD"/>
    <property type="match status" value="1"/>
</dbReference>
<evidence type="ECO:0000256" key="13">
    <source>
        <dbReference type="SAM" id="Phobius"/>
    </source>
</evidence>
<keyword evidence="6 12" id="KW-1003">Cell membrane</keyword>
<feature type="transmembrane region" description="Helical" evidence="13">
    <location>
        <begin position="181"/>
        <end position="206"/>
    </location>
</feature>
<feature type="transmembrane region" description="Helical" evidence="13">
    <location>
        <begin position="20"/>
        <end position="41"/>
    </location>
</feature>
<proteinExistence type="inferred from homology"/>
<feature type="domain" description="ABC3 transporter permease C-terminal" evidence="14">
    <location>
        <begin position="183"/>
        <end position="295"/>
    </location>
</feature>
<feature type="domain" description="FtsX extracellular" evidence="15">
    <location>
        <begin position="56"/>
        <end position="161"/>
    </location>
</feature>
<dbReference type="InterPro" id="IPR047929">
    <property type="entry name" value="FtsX_actino"/>
</dbReference>
<evidence type="ECO:0000259" key="15">
    <source>
        <dbReference type="Pfam" id="PF18075"/>
    </source>
</evidence>
<dbReference type="InterPro" id="IPR040690">
    <property type="entry name" value="FtsX_ECD"/>
</dbReference>
<evidence type="ECO:0000256" key="1">
    <source>
        <dbReference type="ARBA" id="ARBA00003552"/>
    </source>
</evidence>
<keyword evidence="7 12" id="KW-0132">Cell division</keyword>
<dbReference type="PANTHER" id="PTHR47755:SF1">
    <property type="entry name" value="CELL DIVISION PROTEIN FTSX"/>
    <property type="match status" value="1"/>
</dbReference>
<comment type="caution">
    <text evidence="16">The sequence shown here is derived from an EMBL/GenBank/DDBJ whole genome shotgun (WGS) entry which is preliminary data.</text>
</comment>
<evidence type="ECO:0000256" key="7">
    <source>
        <dbReference type="ARBA" id="ARBA00022618"/>
    </source>
</evidence>
<organism evidence="16 17">
    <name type="scientific">Aquipuribacter hungaricus</name>
    <dbReference type="NCBI Taxonomy" id="545624"/>
    <lineage>
        <taxon>Bacteria</taxon>
        <taxon>Bacillati</taxon>
        <taxon>Actinomycetota</taxon>
        <taxon>Actinomycetes</taxon>
        <taxon>Micrococcales</taxon>
        <taxon>Intrasporangiaceae</taxon>
        <taxon>Aquipuribacter</taxon>
    </lineage>
</organism>
<evidence type="ECO:0000313" key="16">
    <source>
        <dbReference type="EMBL" id="MFC3689292.1"/>
    </source>
</evidence>
<evidence type="ECO:0000256" key="4">
    <source>
        <dbReference type="ARBA" id="ARBA00011160"/>
    </source>
</evidence>
<dbReference type="Proteomes" id="UP001595685">
    <property type="component" value="Unassembled WGS sequence"/>
</dbReference>
<comment type="function">
    <text evidence="1">Part of the ABC transporter FtsEX involved in cellular division.</text>
</comment>
<evidence type="ECO:0000256" key="3">
    <source>
        <dbReference type="ARBA" id="ARBA00007379"/>
    </source>
</evidence>
<name>A0ABV7WJZ0_9MICO</name>
<feature type="transmembrane region" description="Helical" evidence="13">
    <location>
        <begin position="275"/>
        <end position="298"/>
    </location>
</feature>
<accession>A0ABV7WJZ0</accession>
<sequence length="304" mass="33309">MRARFVLTEIGVGLWRNLSVTISVVIVTAVSLFFLGSGLLFQRQVNELRSVLYDEIQVSVFLCGEESTAVSCADGEVTQAQRDEIVATLTTGDVAPLIEEYTYESKEEAYERFLEQFEGSPITENLTADQLPESYRIQLVDPEDSAVVASRFDGQLGVESVDDQRELFVGLFRFLNGATAFAWFFAGIMLIAATLLVATTIRLAAFNRRREIGIMRLVGASKFFIQLPFMLEGIFAATVGAVLASGFLVGFTRVFVQDYVGNRFNIGGLVSTGDALLVVPVLLAVGILLAGVSSLITLERYLRV</sequence>
<keyword evidence="9 13" id="KW-1133">Transmembrane helix</keyword>
<protein>
    <recommendedName>
        <fullName evidence="5 12">Cell division protein FtsX</fullName>
    </recommendedName>
</protein>
<feature type="transmembrane region" description="Helical" evidence="13">
    <location>
        <begin position="227"/>
        <end position="255"/>
    </location>
</feature>
<evidence type="ECO:0000256" key="6">
    <source>
        <dbReference type="ARBA" id="ARBA00022475"/>
    </source>
</evidence>
<evidence type="ECO:0000256" key="8">
    <source>
        <dbReference type="ARBA" id="ARBA00022692"/>
    </source>
</evidence>
<comment type="subunit">
    <text evidence="4">Forms a membrane-associated complex with FtsE.</text>
</comment>
<dbReference type="PIRSF" id="PIRSF003097">
    <property type="entry name" value="FtsX"/>
    <property type="match status" value="1"/>
</dbReference>
<gene>
    <name evidence="16" type="primary">ftsX</name>
    <name evidence="16" type="ORF">ACFOLH_13165</name>
</gene>
<evidence type="ECO:0000256" key="10">
    <source>
        <dbReference type="ARBA" id="ARBA00023136"/>
    </source>
</evidence>
<evidence type="ECO:0000256" key="11">
    <source>
        <dbReference type="ARBA" id="ARBA00023306"/>
    </source>
</evidence>
<dbReference type="Gene3D" id="3.30.70.3040">
    <property type="match status" value="1"/>
</dbReference>
<dbReference type="PANTHER" id="PTHR47755">
    <property type="entry name" value="CELL DIVISION PROTEIN FTSX"/>
    <property type="match status" value="1"/>
</dbReference>
<keyword evidence="8 13" id="KW-0812">Transmembrane</keyword>
<evidence type="ECO:0000256" key="5">
    <source>
        <dbReference type="ARBA" id="ARBA00021907"/>
    </source>
</evidence>
<keyword evidence="11 12" id="KW-0131">Cell cycle</keyword>
<dbReference type="InterPro" id="IPR004513">
    <property type="entry name" value="FtsX"/>
</dbReference>
<dbReference type="NCBIfam" id="NF038346">
    <property type="entry name" value="FtsX_actino"/>
    <property type="match status" value="1"/>
</dbReference>
<comment type="subcellular location">
    <subcellularLocation>
        <location evidence="2">Cell membrane</location>
        <topology evidence="2">Multi-pass membrane protein</topology>
    </subcellularLocation>
</comment>
<evidence type="ECO:0000313" key="17">
    <source>
        <dbReference type="Proteomes" id="UP001595685"/>
    </source>
</evidence>
<evidence type="ECO:0000259" key="14">
    <source>
        <dbReference type="Pfam" id="PF02687"/>
    </source>
</evidence>
<keyword evidence="17" id="KW-1185">Reference proteome</keyword>
<dbReference type="EMBL" id="JBHRWW010000008">
    <property type="protein sequence ID" value="MFC3689292.1"/>
    <property type="molecule type" value="Genomic_DNA"/>
</dbReference>
<dbReference type="InterPro" id="IPR003838">
    <property type="entry name" value="ABC3_permease_C"/>
</dbReference>
<reference evidence="17" key="1">
    <citation type="journal article" date="2019" name="Int. J. Syst. Evol. Microbiol.">
        <title>The Global Catalogue of Microorganisms (GCM) 10K type strain sequencing project: providing services to taxonomists for standard genome sequencing and annotation.</title>
        <authorList>
            <consortium name="The Broad Institute Genomics Platform"/>
            <consortium name="The Broad Institute Genome Sequencing Center for Infectious Disease"/>
            <person name="Wu L."/>
            <person name="Ma J."/>
        </authorList>
    </citation>
    <scope>NUCLEOTIDE SEQUENCE [LARGE SCALE GENOMIC DNA]</scope>
    <source>
        <strain evidence="17">NCAIM B.02333</strain>
    </source>
</reference>
<comment type="similarity">
    <text evidence="3 12">Belongs to the ABC-4 integral membrane protein family. FtsX subfamily.</text>
</comment>
<dbReference type="RefSeq" id="WP_340288640.1">
    <property type="nucleotide sequence ID" value="NZ_JBBEOI010000002.1"/>
</dbReference>
<dbReference type="Pfam" id="PF02687">
    <property type="entry name" value="FtsX"/>
    <property type="match status" value="1"/>
</dbReference>